<protein>
    <submittedName>
        <fullName evidence="2">Beta_helix domain-containing protein</fullName>
    </submittedName>
</protein>
<accession>A0A8X6XF79</accession>
<dbReference type="OrthoDB" id="6421368at2759"/>
<name>A0A8X6XF79_9ARAC</name>
<dbReference type="AlphaFoldDB" id="A0A8X6XF79"/>
<sequence>MSPLILFTILIFGFTGAIDYDVDYIGICNPHNDPETKESSLECFCHDRENFTMHPIMDYDISRITIKGCGTVRVPFAALNNLQLKILEFLDLERLTILSFALSSVQGVEILQIADIADLDVVQHAFVGLYNIEKFILKNVTANNLVKDAFSSIMNIRHFIVEDSSFKNVEELAFAIHNVTIFSANNTEFHTLEDCAFLIHNSEEVIFDNCSFQETRNGSFILSFVDSLAFRNSQFGELATSALQCNGLKTFSMINSVIEELKPEAFKDLEVNELIYFTNNTIKIAYENSLNAIITQPSDSTEIKFCCNDFTCDCNLFWLWSLKDIYENVTILRNNWCIGDKTKYIDHYVPIMDSYNNCMTLEPRSFKTMHEFLNESQYVISFGQSLELSLKTILYILMIINLLS</sequence>
<dbReference type="SUPFAM" id="SSF52058">
    <property type="entry name" value="L domain-like"/>
    <property type="match status" value="1"/>
</dbReference>
<comment type="caution">
    <text evidence="2">The sequence shown here is derived from an EMBL/GenBank/DDBJ whole genome shotgun (WGS) entry which is preliminary data.</text>
</comment>
<feature type="signal peptide" evidence="1">
    <location>
        <begin position="1"/>
        <end position="17"/>
    </location>
</feature>
<evidence type="ECO:0000313" key="2">
    <source>
        <dbReference type="EMBL" id="GFY52505.1"/>
    </source>
</evidence>
<organism evidence="2 3">
    <name type="scientific">Trichonephila inaurata madagascariensis</name>
    <dbReference type="NCBI Taxonomy" id="2747483"/>
    <lineage>
        <taxon>Eukaryota</taxon>
        <taxon>Metazoa</taxon>
        <taxon>Ecdysozoa</taxon>
        <taxon>Arthropoda</taxon>
        <taxon>Chelicerata</taxon>
        <taxon>Arachnida</taxon>
        <taxon>Araneae</taxon>
        <taxon>Araneomorphae</taxon>
        <taxon>Entelegynae</taxon>
        <taxon>Araneoidea</taxon>
        <taxon>Nephilidae</taxon>
        <taxon>Trichonephila</taxon>
        <taxon>Trichonephila inaurata</taxon>
    </lineage>
</organism>
<keyword evidence="1" id="KW-0732">Signal</keyword>
<feature type="chain" id="PRO_5036484146" evidence="1">
    <location>
        <begin position="18"/>
        <end position="404"/>
    </location>
</feature>
<dbReference type="Proteomes" id="UP000886998">
    <property type="component" value="Unassembled WGS sequence"/>
</dbReference>
<dbReference type="EMBL" id="BMAV01008721">
    <property type="protein sequence ID" value="GFY52505.1"/>
    <property type="molecule type" value="Genomic_DNA"/>
</dbReference>
<reference evidence="2" key="1">
    <citation type="submission" date="2020-08" db="EMBL/GenBank/DDBJ databases">
        <title>Multicomponent nature underlies the extraordinary mechanical properties of spider dragline silk.</title>
        <authorList>
            <person name="Kono N."/>
            <person name="Nakamura H."/>
            <person name="Mori M."/>
            <person name="Yoshida Y."/>
            <person name="Ohtoshi R."/>
            <person name="Malay A.D."/>
            <person name="Moran D.A.P."/>
            <person name="Tomita M."/>
            <person name="Numata K."/>
            <person name="Arakawa K."/>
        </authorList>
    </citation>
    <scope>NUCLEOTIDE SEQUENCE</scope>
</reference>
<keyword evidence="3" id="KW-1185">Reference proteome</keyword>
<dbReference type="InterPro" id="IPR032675">
    <property type="entry name" value="LRR_dom_sf"/>
</dbReference>
<gene>
    <name evidence="2" type="primary">AVEN_127940_1</name>
    <name evidence="2" type="ORF">TNIN_187551</name>
</gene>
<proteinExistence type="predicted"/>
<evidence type="ECO:0000256" key="1">
    <source>
        <dbReference type="SAM" id="SignalP"/>
    </source>
</evidence>
<dbReference type="Gene3D" id="3.80.10.10">
    <property type="entry name" value="Ribonuclease Inhibitor"/>
    <property type="match status" value="1"/>
</dbReference>
<evidence type="ECO:0000313" key="3">
    <source>
        <dbReference type="Proteomes" id="UP000886998"/>
    </source>
</evidence>